<organism evidence="3 4">
    <name type="scientific">Leclercia adecarboxylata</name>
    <dbReference type="NCBI Taxonomy" id="83655"/>
    <lineage>
        <taxon>Bacteria</taxon>
        <taxon>Pseudomonadati</taxon>
        <taxon>Pseudomonadota</taxon>
        <taxon>Gammaproteobacteria</taxon>
        <taxon>Enterobacterales</taxon>
        <taxon>Enterobacteriaceae</taxon>
        <taxon>Leclercia</taxon>
    </lineage>
</organism>
<comment type="similarity">
    <text evidence="1">Belongs to the TPP enzyme family.</text>
</comment>
<feature type="non-terminal residue" evidence="3">
    <location>
        <position position="155"/>
    </location>
</feature>
<dbReference type="InterPro" id="IPR045229">
    <property type="entry name" value="TPP_enz"/>
</dbReference>
<dbReference type="Pfam" id="PF00205">
    <property type="entry name" value="TPP_enzyme_M"/>
    <property type="match status" value="1"/>
</dbReference>
<dbReference type="Gene3D" id="3.40.50.1220">
    <property type="entry name" value="TPP-binding domain"/>
    <property type="match status" value="1"/>
</dbReference>
<evidence type="ECO:0000259" key="2">
    <source>
        <dbReference type="Pfam" id="PF00205"/>
    </source>
</evidence>
<dbReference type="GO" id="GO:0050660">
    <property type="term" value="F:flavin adenine dinucleotide binding"/>
    <property type="evidence" value="ECO:0007669"/>
    <property type="project" value="TreeGrafter"/>
</dbReference>
<dbReference type="SUPFAM" id="SSF52467">
    <property type="entry name" value="DHS-like NAD/FAD-binding domain"/>
    <property type="match status" value="1"/>
</dbReference>
<dbReference type="GO" id="GO:0030976">
    <property type="term" value="F:thiamine pyrophosphate binding"/>
    <property type="evidence" value="ECO:0007669"/>
    <property type="project" value="InterPro"/>
</dbReference>
<comment type="caution">
    <text evidence="3">The sequence shown here is derived from an EMBL/GenBank/DDBJ whole genome shotgun (WGS) entry which is preliminary data.</text>
</comment>
<proteinExistence type="inferred from homology"/>
<evidence type="ECO:0000313" key="4">
    <source>
        <dbReference type="Proteomes" id="UP001149314"/>
    </source>
</evidence>
<dbReference type="Proteomes" id="UP001149314">
    <property type="component" value="Unassembled WGS sequence"/>
</dbReference>
<dbReference type="InterPro" id="IPR029035">
    <property type="entry name" value="DHS-like_NAD/FAD-binding_dom"/>
</dbReference>
<feature type="non-terminal residue" evidence="3">
    <location>
        <position position="1"/>
    </location>
</feature>
<gene>
    <name evidence="3" type="ORF">OEZ79_26215</name>
</gene>
<dbReference type="EMBL" id="JAOURS010000202">
    <property type="protein sequence ID" value="MDC6641662.1"/>
    <property type="molecule type" value="Genomic_DNA"/>
</dbReference>
<dbReference type="GO" id="GO:0009097">
    <property type="term" value="P:isoleucine biosynthetic process"/>
    <property type="evidence" value="ECO:0007669"/>
    <property type="project" value="TreeGrafter"/>
</dbReference>
<protein>
    <submittedName>
        <fullName evidence="3">Acetolactate synthase large subunit</fullName>
    </submittedName>
</protein>
<accession>A0A9X4BFR8</accession>
<dbReference type="AlphaFoldDB" id="A0A9X4BFR8"/>
<dbReference type="InterPro" id="IPR012000">
    <property type="entry name" value="Thiamin_PyroP_enz_cen_dom"/>
</dbReference>
<reference evidence="3" key="1">
    <citation type="journal article" date="2023" name="Genes Genomics">
        <title>Genomic insights of Leclercia adecarboxylata strains linked to an outbreak in public hospitals in Mexico.</title>
        <authorList>
            <person name="Barrios-Villa E."/>
            <person name="Pacheco-Flores B."/>
            <person name="Lozano-Zarain P."/>
            <person name="Del Campo-Ortega R."/>
            <person name="de Jesus Ascencio-Montiel I."/>
            <person name="Gonzalez-Leon M."/>
            <person name="Camorlinga-Ponce M."/>
            <person name="Gaytan Cervantes F.J."/>
            <person name="Gonzalez Torres C."/>
            <person name="Aguilar E."/>
            <person name="Gonzalez Ibarra J."/>
            <person name="Torres Lopez F.J."/>
            <person name="Rosas-Vargas H."/>
            <person name="Gonzalez-Bonilla C.R."/>
            <person name="Del Carmen Rocha-Gracia R."/>
        </authorList>
    </citation>
    <scope>NUCLEOTIDE SEQUENCE</scope>
    <source>
        <strain evidence="3">Lac40</strain>
    </source>
</reference>
<evidence type="ECO:0000256" key="1">
    <source>
        <dbReference type="ARBA" id="ARBA00007812"/>
    </source>
</evidence>
<feature type="domain" description="Thiamine pyrophosphate enzyme central" evidence="2">
    <location>
        <begin position="9"/>
        <end position="116"/>
    </location>
</feature>
<name>A0A9X4BFR8_9ENTR</name>
<sequence length="155" mass="16622">AAGSRPWLAEALSAFVTRTRLPFFNTQMGKGAVTGGSNLYMGTAALSEGDYVHEAVARADLIIAIGHYTVENPPFLMKSGGGPKVVHISFQSAAVEQVYHPDIEVLGDIGASVDALAGRLEGRLATDEGMIELRQKILARLNDRAEEDRFPVTPQ</sequence>
<evidence type="ECO:0000313" key="3">
    <source>
        <dbReference type="EMBL" id="MDC6641662.1"/>
    </source>
</evidence>
<dbReference type="GO" id="GO:0005948">
    <property type="term" value="C:acetolactate synthase complex"/>
    <property type="evidence" value="ECO:0007669"/>
    <property type="project" value="TreeGrafter"/>
</dbReference>
<dbReference type="PANTHER" id="PTHR18968:SF129">
    <property type="entry name" value="ACETOLACTATE SYNTHASE"/>
    <property type="match status" value="1"/>
</dbReference>
<dbReference type="GO" id="GO:0000287">
    <property type="term" value="F:magnesium ion binding"/>
    <property type="evidence" value="ECO:0007669"/>
    <property type="project" value="InterPro"/>
</dbReference>
<dbReference type="PANTHER" id="PTHR18968">
    <property type="entry name" value="THIAMINE PYROPHOSPHATE ENZYMES"/>
    <property type="match status" value="1"/>
</dbReference>
<dbReference type="GO" id="GO:0009099">
    <property type="term" value="P:L-valine biosynthetic process"/>
    <property type="evidence" value="ECO:0007669"/>
    <property type="project" value="TreeGrafter"/>
</dbReference>
<dbReference type="GO" id="GO:0003984">
    <property type="term" value="F:acetolactate synthase activity"/>
    <property type="evidence" value="ECO:0007669"/>
    <property type="project" value="TreeGrafter"/>
</dbReference>